<gene>
    <name evidence="6" type="ORF">I206_04536</name>
</gene>
<evidence type="ECO:0000256" key="2">
    <source>
        <dbReference type="ARBA" id="ARBA00022692"/>
    </source>
</evidence>
<evidence type="ECO:0000256" key="4">
    <source>
        <dbReference type="ARBA" id="ARBA00023136"/>
    </source>
</evidence>
<reference evidence="6" key="2">
    <citation type="submission" date="2016-07" db="EMBL/GenBank/DDBJ databases">
        <title>Evolution of pathogenesis and genome organization in the Tremellales.</title>
        <authorList>
            <person name="Cuomo C."/>
            <person name="Litvintseva A."/>
            <person name="Heitman J."/>
            <person name="Chen Y."/>
            <person name="Sun S."/>
            <person name="Springer D."/>
            <person name="Dromer F."/>
            <person name="Young S."/>
            <person name="Zeng Q."/>
            <person name="Chapman S."/>
            <person name="Gujja S."/>
            <person name="Saif S."/>
            <person name="Birren B."/>
        </authorList>
    </citation>
    <scope>NUCLEOTIDE SEQUENCE</scope>
    <source>
        <strain evidence="6">CBS 10737</strain>
    </source>
</reference>
<organism evidence="6">
    <name type="scientific">Kwoniella pini CBS 10737</name>
    <dbReference type="NCBI Taxonomy" id="1296096"/>
    <lineage>
        <taxon>Eukaryota</taxon>
        <taxon>Fungi</taxon>
        <taxon>Dikarya</taxon>
        <taxon>Basidiomycota</taxon>
        <taxon>Agaricomycotina</taxon>
        <taxon>Tremellomycetes</taxon>
        <taxon>Tremellales</taxon>
        <taxon>Cryptococcaceae</taxon>
        <taxon>Kwoniella</taxon>
    </lineage>
</organism>
<comment type="subcellular location">
    <subcellularLocation>
        <location evidence="1">Membrane</location>
    </subcellularLocation>
</comment>
<evidence type="ECO:0000256" key="3">
    <source>
        <dbReference type="ARBA" id="ARBA00022989"/>
    </source>
</evidence>
<proteinExistence type="predicted"/>
<dbReference type="InterPro" id="IPR001129">
    <property type="entry name" value="Membr-assoc_MAPEG"/>
</dbReference>
<dbReference type="AlphaFoldDB" id="A0A1B9I3B8"/>
<dbReference type="OrthoDB" id="2122304at2759"/>
<keyword evidence="3 5" id="KW-1133">Transmembrane helix</keyword>
<dbReference type="PANTHER" id="PTHR35371:SF1">
    <property type="entry name" value="BLR7753 PROTEIN"/>
    <property type="match status" value="1"/>
</dbReference>
<accession>A0A1B9I3B8</accession>
<feature type="transmembrane region" description="Helical" evidence="5">
    <location>
        <begin position="161"/>
        <end position="179"/>
    </location>
</feature>
<dbReference type="PANTHER" id="PTHR35371">
    <property type="entry name" value="INNER MEMBRANE PROTEIN"/>
    <property type="match status" value="1"/>
</dbReference>
<evidence type="ECO:0000256" key="5">
    <source>
        <dbReference type="SAM" id="Phobius"/>
    </source>
</evidence>
<evidence type="ECO:0000313" key="6">
    <source>
        <dbReference type="EMBL" id="OCF50005.1"/>
    </source>
</evidence>
<dbReference type="InterPro" id="IPR023352">
    <property type="entry name" value="MAPEG-like_dom_sf"/>
</dbReference>
<keyword evidence="4 5" id="KW-0472">Membrane</keyword>
<name>A0A1B9I3B8_9TREE</name>
<reference evidence="6" key="1">
    <citation type="submission" date="2013-07" db="EMBL/GenBank/DDBJ databases">
        <title>The Genome Sequence of Cryptococcus pinus CBS10737.</title>
        <authorList>
            <consortium name="The Broad Institute Genome Sequencing Platform"/>
            <person name="Cuomo C."/>
            <person name="Litvintseva A."/>
            <person name="Chen Y."/>
            <person name="Heitman J."/>
            <person name="Sun S."/>
            <person name="Springer D."/>
            <person name="Dromer F."/>
            <person name="Young S.K."/>
            <person name="Zeng Q."/>
            <person name="Gargeya S."/>
            <person name="Fitzgerald M."/>
            <person name="Abouelleil A."/>
            <person name="Alvarado L."/>
            <person name="Berlin A.M."/>
            <person name="Chapman S.B."/>
            <person name="Dewar J."/>
            <person name="Goldberg J."/>
            <person name="Griggs A."/>
            <person name="Gujja S."/>
            <person name="Hansen M."/>
            <person name="Howarth C."/>
            <person name="Imamovic A."/>
            <person name="Larimer J."/>
            <person name="McCowan C."/>
            <person name="Murphy C."/>
            <person name="Pearson M."/>
            <person name="Priest M."/>
            <person name="Roberts A."/>
            <person name="Saif S."/>
            <person name="Shea T."/>
            <person name="Sykes S."/>
            <person name="Wortman J."/>
            <person name="Nusbaum C."/>
            <person name="Birren B."/>
        </authorList>
    </citation>
    <scope>NUCLEOTIDE SEQUENCE [LARGE SCALE GENOMIC DNA]</scope>
    <source>
        <strain evidence="6">CBS 10737</strain>
    </source>
</reference>
<evidence type="ECO:0000256" key="1">
    <source>
        <dbReference type="ARBA" id="ARBA00004370"/>
    </source>
</evidence>
<sequence>MSYAYLASTPGLKFNYSLFSVPAGWVVAMSPLWWAIGAANSAAPGTYQNANPGESWSKLDTAPVPQQLKKRIKRAVAANNNNHVNLPLFAAGLAAANASHVDSSSLHLYSTGFLLSRVAYNLCYVLIEDGTFNVFCNISDLEIAYPPFGISLESKSWFRTIFYWTGVGSCFALYIKAALQYRSMPW</sequence>
<dbReference type="EMBL" id="KI894011">
    <property type="protein sequence ID" value="OCF50005.1"/>
    <property type="molecule type" value="Genomic_DNA"/>
</dbReference>
<dbReference type="Gene3D" id="1.20.120.550">
    <property type="entry name" value="Membrane associated eicosanoid/glutathione metabolism-like domain"/>
    <property type="match status" value="1"/>
</dbReference>
<protein>
    <submittedName>
        <fullName evidence="6">Uncharacterized protein</fullName>
    </submittedName>
</protein>
<dbReference type="GO" id="GO:0016020">
    <property type="term" value="C:membrane"/>
    <property type="evidence" value="ECO:0007669"/>
    <property type="project" value="UniProtKB-SubCell"/>
</dbReference>
<dbReference type="Pfam" id="PF01124">
    <property type="entry name" value="MAPEG"/>
    <property type="match status" value="1"/>
</dbReference>
<dbReference type="SUPFAM" id="SSF161084">
    <property type="entry name" value="MAPEG domain-like"/>
    <property type="match status" value="1"/>
</dbReference>
<keyword evidence="2 5" id="KW-0812">Transmembrane</keyword>